<evidence type="ECO:0000256" key="1">
    <source>
        <dbReference type="ARBA" id="ARBA00004651"/>
    </source>
</evidence>
<comment type="subcellular location">
    <subcellularLocation>
        <location evidence="1">Cell membrane</location>
        <topology evidence="1">Multi-pass membrane protein</topology>
    </subcellularLocation>
</comment>
<sequence length="241" mass="26631">MSSRSSESDESLKRNKKWAVFMGDISMMKDAISRRKMGKRHSIMWKFFGGVDAGVRGVGQVVFANNPVSGLLIVITLGLTAPNVLLFGSITGVLGLIISHIIQDPGSVIENGLTVYNPLLIGVVTSSLLPEKSSTFDGLTTLMMFTGTIFSPWTWCAVRGSLLRALGLQQSLIYFIPRWNFSRFKSSDCPLVVYCWNIHCTTPIHSLFFPLKDATLCLNNSVCSDPLSLYHGERRYGSRIS</sequence>
<proteinExistence type="inferred from homology"/>
<dbReference type="InterPro" id="IPR029020">
    <property type="entry name" value="Ammonium/urea_transptr"/>
</dbReference>
<accession>A0A9R1T6A4</accession>
<dbReference type="Proteomes" id="UP000694866">
    <property type="component" value="Unplaced"/>
</dbReference>
<keyword evidence="9" id="KW-1185">Reference proteome</keyword>
<dbReference type="GO" id="GO:0005886">
    <property type="term" value="C:plasma membrane"/>
    <property type="evidence" value="ECO:0007669"/>
    <property type="project" value="UniProtKB-SubCell"/>
</dbReference>
<evidence type="ECO:0000256" key="2">
    <source>
        <dbReference type="ARBA" id="ARBA00005914"/>
    </source>
</evidence>
<dbReference type="Gene3D" id="1.10.3430.10">
    <property type="entry name" value="Ammonium transporter AmtB like domains"/>
    <property type="match status" value="1"/>
</dbReference>
<reference evidence="10" key="1">
    <citation type="submission" date="2025-08" db="UniProtKB">
        <authorList>
            <consortium name="RefSeq"/>
        </authorList>
    </citation>
    <scope>IDENTIFICATION</scope>
    <source>
        <strain evidence="10">USDA-PBARC FA_bdor</strain>
        <tissue evidence="10">Whole organism</tissue>
    </source>
</reference>
<dbReference type="KEGG" id="fas:105266881"/>
<dbReference type="Pfam" id="PF03253">
    <property type="entry name" value="UT"/>
    <property type="match status" value="1"/>
</dbReference>
<dbReference type="AlphaFoldDB" id="A0A9R1T6A4"/>
<feature type="transmembrane region" description="Helical" evidence="8">
    <location>
        <begin position="70"/>
        <end position="98"/>
    </location>
</feature>
<dbReference type="GO" id="GO:0015204">
    <property type="term" value="F:urea transmembrane transporter activity"/>
    <property type="evidence" value="ECO:0007669"/>
    <property type="project" value="InterPro"/>
</dbReference>
<evidence type="ECO:0000256" key="5">
    <source>
        <dbReference type="ARBA" id="ARBA00022989"/>
    </source>
</evidence>
<dbReference type="PANTHER" id="PTHR10464:SF4">
    <property type="entry name" value="UREA TRANSPORTER"/>
    <property type="match status" value="1"/>
</dbReference>
<dbReference type="GeneID" id="105266881"/>
<comment type="similarity">
    <text evidence="2">Belongs to the urea transporter family.</text>
</comment>
<gene>
    <name evidence="10" type="primary">LOC105266881</name>
</gene>
<evidence type="ECO:0000256" key="7">
    <source>
        <dbReference type="ARBA" id="ARBA00033993"/>
    </source>
</evidence>
<keyword evidence="3" id="KW-1003">Cell membrane</keyword>
<keyword evidence="5 8" id="KW-1133">Transmembrane helix</keyword>
<protein>
    <submittedName>
        <fullName evidence="10">Urea transporter 2 isoform X1</fullName>
    </submittedName>
</protein>
<keyword evidence="4 8" id="KW-0812">Transmembrane</keyword>
<evidence type="ECO:0000313" key="10">
    <source>
        <dbReference type="RefSeq" id="XP_011303640.1"/>
    </source>
</evidence>
<name>A0A9R1T6A4_9HYME</name>
<organism evidence="9 10">
    <name type="scientific">Fopius arisanus</name>
    <dbReference type="NCBI Taxonomy" id="64838"/>
    <lineage>
        <taxon>Eukaryota</taxon>
        <taxon>Metazoa</taxon>
        <taxon>Ecdysozoa</taxon>
        <taxon>Arthropoda</taxon>
        <taxon>Hexapoda</taxon>
        <taxon>Insecta</taxon>
        <taxon>Pterygota</taxon>
        <taxon>Neoptera</taxon>
        <taxon>Endopterygota</taxon>
        <taxon>Hymenoptera</taxon>
        <taxon>Apocrita</taxon>
        <taxon>Ichneumonoidea</taxon>
        <taxon>Braconidae</taxon>
        <taxon>Opiinae</taxon>
        <taxon>Fopius</taxon>
    </lineage>
</organism>
<dbReference type="OrthoDB" id="426293at2759"/>
<dbReference type="PANTHER" id="PTHR10464">
    <property type="entry name" value="UREA TRANSPORTER"/>
    <property type="match status" value="1"/>
</dbReference>
<comment type="catalytic activity">
    <reaction evidence="7">
        <text>urea(in) = urea(out)</text>
        <dbReference type="Rhea" id="RHEA:32799"/>
        <dbReference type="ChEBI" id="CHEBI:16199"/>
    </reaction>
</comment>
<keyword evidence="6 8" id="KW-0472">Membrane</keyword>
<dbReference type="InterPro" id="IPR004937">
    <property type="entry name" value="Urea_transporter"/>
</dbReference>
<feature type="transmembrane region" description="Helical" evidence="8">
    <location>
        <begin position="43"/>
        <end position="64"/>
    </location>
</feature>
<evidence type="ECO:0000313" key="9">
    <source>
        <dbReference type="Proteomes" id="UP000694866"/>
    </source>
</evidence>
<evidence type="ECO:0000256" key="4">
    <source>
        <dbReference type="ARBA" id="ARBA00022692"/>
    </source>
</evidence>
<dbReference type="RefSeq" id="XP_011303640.1">
    <property type="nucleotide sequence ID" value="XM_011305338.1"/>
</dbReference>
<evidence type="ECO:0000256" key="6">
    <source>
        <dbReference type="ARBA" id="ARBA00023136"/>
    </source>
</evidence>
<evidence type="ECO:0000256" key="3">
    <source>
        <dbReference type="ARBA" id="ARBA00022475"/>
    </source>
</evidence>
<evidence type="ECO:0000256" key="8">
    <source>
        <dbReference type="SAM" id="Phobius"/>
    </source>
</evidence>